<protein>
    <submittedName>
        <fullName evidence="1">HAD-IIA family hydrolase</fullName>
    </submittedName>
</protein>
<dbReference type="PANTHER" id="PTHR19288">
    <property type="entry name" value="4-NITROPHENYLPHOSPHATASE-RELATED"/>
    <property type="match status" value="1"/>
</dbReference>
<dbReference type="Proteomes" id="UP001461341">
    <property type="component" value="Chromosome"/>
</dbReference>
<dbReference type="SFLD" id="SFLDS00003">
    <property type="entry name" value="Haloacid_Dehalogenase"/>
    <property type="match status" value="1"/>
</dbReference>
<gene>
    <name evidence="1" type="ORF">QBE54_01530</name>
</gene>
<reference evidence="1 2" key="1">
    <citation type="submission" date="2023-03" db="EMBL/GenBank/DDBJ databases">
        <title>Novel Species.</title>
        <authorList>
            <person name="Ma S."/>
        </authorList>
    </citation>
    <scope>NUCLEOTIDE SEQUENCE [LARGE SCALE GENOMIC DNA]</scope>
    <source>
        <strain evidence="1 2">B11</strain>
    </source>
</reference>
<dbReference type="NCBIfam" id="TIGR01460">
    <property type="entry name" value="HAD-SF-IIA"/>
    <property type="match status" value="1"/>
</dbReference>
<organism evidence="1 2">
    <name type="scientific">Thermatribacter velox</name>
    <dbReference type="NCBI Taxonomy" id="3039681"/>
    <lineage>
        <taxon>Bacteria</taxon>
        <taxon>Pseudomonadati</taxon>
        <taxon>Atribacterota</taxon>
        <taxon>Atribacteria</taxon>
        <taxon>Atribacterales</taxon>
        <taxon>Thermatribacteraceae</taxon>
        <taxon>Thermatribacter</taxon>
    </lineage>
</organism>
<dbReference type="SUPFAM" id="SSF56784">
    <property type="entry name" value="HAD-like"/>
    <property type="match status" value="1"/>
</dbReference>
<name>A0ABZ2YBQ1_9BACT</name>
<accession>A0ABZ2YBQ1</accession>
<dbReference type="PIRSF" id="PIRSF000915">
    <property type="entry name" value="PGP-type_phosphatase"/>
    <property type="match status" value="1"/>
</dbReference>
<dbReference type="CDD" id="cd07530">
    <property type="entry name" value="HAD_Pase_UmpH-like"/>
    <property type="match status" value="1"/>
</dbReference>
<dbReference type="InterPro" id="IPR036412">
    <property type="entry name" value="HAD-like_sf"/>
</dbReference>
<dbReference type="Pfam" id="PF13242">
    <property type="entry name" value="Hydrolase_like"/>
    <property type="match status" value="1"/>
</dbReference>
<dbReference type="EMBL" id="CP121689">
    <property type="protein sequence ID" value="WZL76441.1"/>
    <property type="molecule type" value="Genomic_DNA"/>
</dbReference>
<dbReference type="GO" id="GO:0016787">
    <property type="term" value="F:hydrolase activity"/>
    <property type="evidence" value="ECO:0007669"/>
    <property type="project" value="UniProtKB-KW"/>
</dbReference>
<dbReference type="InterPro" id="IPR006357">
    <property type="entry name" value="HAD-SF_hydro_IIA"/>
</dbReference>
<proteinExistence type="predicted"/>
<dbReference type="Pfam" id="PF13344">
    <property type="entry name" value="Hydrolase_6"/>
    <property type="match status" value="1"/>
</dbReference>
<keyword evidence="2" id="KW-1185">Reference proteome</keyword>
<dbReference type="PANTHER" id="PTHR19288:SF46">
    <property type="entry name" value="HALOACID DEHALOGENASE-LIKE HYDROLASE DOMAIN-CONTAINING PROTEIN 2"/>
    <property type="match status" value="1"/>
</dbReference>
<keyword evidence="1" id="KW-0378">Hydrolase</keyword>
<evidence type="ECO:0000313" key="1">
    <source>
        <dbReference type="EMBL" id="WZL76441.1"/>
    </source>
</evidence>
<dbReference type="InterPro" id="IPR023214">
    <property type="entry name" value="HAD_sf"/>
</dbReference>
<sequence length="253" mass="27912">MNKKAFLIDMDGVLVYGDRAIPGAREFIEKLREKEYKFLVLTNNSQYTPFDLQHRMSRAGIDIEAERFFSSAMAAAHFLSKQKPKGSAFVLGGTGLYQALNEVGYSFTDYRPDFVVLGEMEHYPYDKIIRACQLIASGVPFIATNPDPSGPGKEGIVPACGAVAALLEKATGYAPYFVGKPNPLILRAALRYLDEHSENAVMIGDRMDTDVRVGLEAGMETILVLSGVTRPEDVSHFPYRPTRVVPSVAEIEL</sequence>
<dbReference type="RefSeq" id="WP_369018604.1">
    <property type="nucleotide sequence ID" value="NZ_CP121689.1"/>
</dbReference>
<dbReference type="Gene3D" id="3.40.50.1000">
    <property type="entry name" value="HAD superfamily/HAD-like"/>
    <property type="match status" value="2"/>
</dbReference>
<dbReference type="SFLD" id="SFLDG01139">
    <property type="entry name" value="C2.A:_Pyridoxal_Phosphate_Phos"/>
    <property type="match status" value="1"/>
</dbReference>
<evidence type="ECO:0000313" key="2">
    <source>
        <dbReference type="Proteomes" id="UP001461341"/>
    </source>
</evidence>